<dbReference type="PANTHER" id="PTHR40065">
    <property type="entry name" value="RNA-BINDING PROTEIN YHBY"/>
    <property type="match status" value="1"/>
</dbReference>
<dbReference type="SMART" id="SM01103">
    <property type="entry name" value="CRS1_YhbY"/>
    <property type="match status" value="1"/>
</dbReference>
<dbReference type="Proteomes" id="UP000651208">
    <property type="component" value="Unassembled WGS sequence"/>
</dbReference>
<name>A0ABR7QUS4_9GAMM</name>
<dbReference type="NCBIfam" id="TIGR00253">
    <property type="entry name" value="RNA_bind_YhbY"/>
    <property type="match status" value="1"/>
</dbReference>
<evidence type="ECO:0000313" key="5">
    <source>
        <dbReference type="Proteomes" id="UP000651208"/>
    </source>
</evidence>
<evidence type="ECO:0000259" key="3">
    <source>
        <dbReference type="PROSITE" id="PS51295"/>
    </source>
</evidence>
<reference evidence="4 5" key="1">
    <citation type="submission" date="2020-06" db="EMBL/GenBank/DDBJ databases">
        <title>Frischella cerana isolated from Apis cerana gut homogenate.</title>
        <authorList>
            <person name="Wolter L.A."/>
            <person name="Suenami S."/>
            <person name="Miyazaki R."/>
        </authorList>
    </citation>
    <scope>NUCLEOTIDE SEQUENCE [LARGE SCALE GENOMIC DNA]</scope>
    <source>
        <strain evidence="4 5">Ac13</strain>
    </source>
</reference>
<dbReference type="Gene3D" id="3.30.110.60">
    <property type="entry name" value="YhbY-like"/>
    <property type="match status" value="1"/>
</dbReference>
<protein>
    <submittedName>
        <fullName evidence="4">Ribosome assembly RNA-binding protein YhbY</fullName>
    </submittedName>
</protein>
<gene>
    <name evidence="4" type="primary">yhbY</name>
    <name evidence="4" type="ORF">FcAc13_01045</name>
</gene>
<evidence type="ECO:0000256" key="1">
    <source>
        <dbReference type="ARBA" id="ARBA00022884"/>
    </source>
</evidence>
<evidence type="ECO:0000313" key="4">
    <source>
        <dbReference type="EMBL" id="MBC9129890.1"/>
    </source>
</evidence>
<keyword evidence="1 2" id="KW-0694">RNA-binding</keyword>
<dbReference type="InterPro" id="IPR051925">
    <property type="entry name" value="RNA-binding_domain"/>
</dbReference>
<dbReference type="InterPro" id="IPR001890">
    <property type="entry name" value="RNA-binding_CRM"/>
</dbReference>
<proteinExistence type="predicted"/>
<evidence type="ECO:0000256" key="2">
    <source>
        <dbReference type="PROSITE-ProRule" id="PRU00626"/>
    </source>
</evidence>
<organism evidence="4 5">
    <name type="scientific">Frischella japonica</name>
    <dbReference type="NCBI Taxonomy" id="2741544"/>
    <lineage>
        <taxon>Bacteria</taxon>
        <taxon>Pseudomonadati</taxon>
        <taxon>Pseudomonadota</taxon>
        <taxon>Gammaproteobacteria</taxon>
        <taxon>Orbales</taxon>
        <taxon>Orbaceae</taxon>
        <taxon>Frischella</taxon>
    </lineage>
</organism>
<feature type="domain" description="CRM" evidence="3">
    <location>
        <begin position="1"/>
        <end position="97"/>
    </location>
</feature>
<dbReference type="PANTHER" id="PTHR40065:SF3">
    <property type="entry name" value="RNA-BINDING PROTEIN YHBY"/>
    <property type="match status" value="1"/>
</dbReference>
<keyword evidence="5" id="KW-1185">Reference proteome</keyword>
<sequence>MNLSNKQKQYLKGEAHHLKPLVMIGANGLTEGVMAEIENALTYHELIKVKVSAEDRETKKLICEAIIRESGATQIQLIGSILTLFKPSKEQKINLPKA</sequence>
<dbReference type="PROSITE" id="PS51295">
    <property type="entry name" value="CRM"/>
    <property type="match status" value="1"/>
</dbReference>
<dbReference type="InterPro" id="IPR017924">
    <property type="entry name" value="RNA-binding_YhbY"/>
</dbReference>
<dbReference type="EMBL" id="JABURY010000004">
    <property type="protein sequence ID" value="MBC9129890.1"/>
    <property type="molecule type" value="Genomic_DNA"/>
</dbReference>
<comment type="caution">
    <text evidence="4">The sequence shown here is derived from an EMBL/GenBank/DDBJ whole genome shotgun (WGS) entry which is preliminary data.</text>
</comment>
<dbReference type="RefSeq" id="WP_187754346.1">
    <property type="nucleotide sequence ID" value="NZ_JABURY010000004.1"/>
</dbReference>
<dbReference type="Pfam" id="PF01985">
    <property type="entry name" value="CRS1_YhbY"/>
    <property type="match status" value="1"/>
</dbReference>
<dbReference type="InterPro" id="IPR035920">
    <property type="entry name" value="YhbY-like_sf"/>
</dbReference>
<accession>A0ABR7QUS4</accession>
<dbReference type="SUPFAM" id="SSF75471">
    <property type="entry name" value="YhbY-like"/>
    <property type="match status" value="1"/>
</dbReference>